<dbReference type="AlphaFoldDB" id="A0A385H669"/>
<evidence type="ECO:0000256" key="6">
    <source>
        <dbReference type="ARBA" id="ARBA00022989"/>
    </source>
</evidence>
<dbReference type="EMBL" id="MG204646">
    <property type="protein sequence ID" value="AXX83012.1"/>
    <property type="molecule type" value="mRNA"/>
</dbReference>
<sequence length="417" mass="47680">MISEKTRVPENGTTYDFKNNRRIVMILGSFVLVDKPIYLRILNIALVGFVLVILIGTLIFSIITTIITKEKRAIMGQALFTVGTLVCALVYILENFAQSRNLNRAVGYIREGIYNYEDGIQLDYVNIRKTRISHAKQMIFILTLLYFSSVVVYVILFPLFKLVILTHDYQAESNDVINDFLPLLIYLPFNTRTPIGFTVAFFTNSFTLFFMYSTFSAYIQVFIGCAFQLIAEYEVLNHSILNIEKRARYFFKGKTNPTNLFDNIEFQDKLFHCLNQNIIHHQNILRFKRAISPFLEVCAASAVLTVSGLMAAAILIVLEDPMRYIILVLSLMATVLSYFPGCYIGELVTSTSGKTPTFLYSISWPDYDERLKKHLKIFLMNAMRACILEVKGVRATVSLQTFSEVMSGGYKLFSVMR</sequence>
<gene>
    <name evidence="11" type="primary">OR11</name>
</gene>
<evidence type="ECO:0000256" key="5">
    <source>
        <dbReference type="ARBA" id="ARBA00022725"/>
    </source>
</evidence>
<evidence type="ECO:0000256" key="7">
    <source>
        <dbReference type="ARBA" id="ARBA00023136"/>
    </source>
</evidence>
<dbReference type="Pfam" id="PF02949">
    <property type="entry name" value="7tm_6"/>
    <property type="match status" value="1"/>
</dbReference>
<dbReference type="GO" id="GO:0005886">
    <property type="term" value="C:plasma membrane"/>
    <property type="evidence" value="ECO:0007669"/>
    <property type="project" value="UniProtKB-SubCell"/>
</dbReference>
<feature type="transmembrane region" description="Helical" evidence="10">
    <location>
        <begin position="44"/>
        <end position="67"/>
    </location>
</feature>
<feature type="transmembrane region" description="Helical" evidence="10">
    <location>
        <begin position="73"/>
        <end position="93"/>
    </location>
</feature>
<keyword evidence="2" id="KW-1003">Cell membrane</keyword>
<feature type="transmembrane region" description="Helical" evidence="10">
    <location>
        <begin position="209"/>
        <end position="231"/>
    </location>
</feature>
<dbReference type="PANTHER" id="PTHR21137">
    <property type="entry name" value="ODORANT RECEPTOR"/>
    <property type="match status" value="1"/>
</dbReference>
<keyword evidence="3 10" id="KW-0716">Sensory transduction</keyword>
<accession>A0A385H669</accession>
<keyword evidence="7 10" id="KW-0472">Membrane</keyword>
<keyword evidence="9 10" id="KW-0807">Transducer</keyword>
<feature type="transmembrane region" description="Helical" evidence="10">
    <location>
        <begin position="294"/>
        <end position="318"/>
    </location>
</feature>
<reference evidence="11" key="1">
    <citation type="submission" date="2017-10" db="EMBL/GenBank/DDBJ databases">
        <authorList>
            <person name="Banno H."/>
            <person name="Chua N.-H."/>
        </authorList>
    </citation>
    <scope>NUCLEOTIDE SEQUENCE</scope>
</reference>
<comment type="similarity">
    <text evidence="10">Belongs to the insect chemoreceptor superfamily. Heteromeric odorant receptor channel (TC 1.A.69) family.</text>
</comment>
<keyword evidence="6 10" id="KW-1133">Transmembrane helix</keyword>
<evidence type="ECO:0000256" key="3">
    <source>
        <dbReference type="ARBA" id="ARBA00022606"/>
    </source>
</evidence>
<dbReference type="InterPro" id="IPR004117">
    <property type="entry name" value="7tm6_olfct_rcpt"/>
</dbReference>
<comment type="subcellular location">
    <subcellularLocation>
        <location evidence="1 10">Cell membrane</location>
        <topology evidence="1 10">Multi-pass membrane protein</topology>
    </subcellularLocation>
</comment>
<keyword evidence="4 10" id="KW-0812">Transmembrane</keyword>
<feature type="transmembrane region" description="Helical" evidence="10">
    <location>
        <begin position="324"/>
        <end position="344"/>
    </location>
</feature>
<proteinExistence type="evidence at transcript level"/>
<keyword evidence="5 10" id="KW-0552">Olfaction</keyword>
<evidence type="ECO:0000256" key="10">
    <source>
        <dbReference type="RuleBase" id="RU351113"/>
    </source>
</evidence>
<evidence type="ECO:0000256" key="9">
    <source>
        <dbReference type="ARBA" id="ARBA00023224"/>
    </source>
</evidence>
<evidence type="ECO:0000313" key="11">
    <source>
        <dbReference type="EMBL" id="AXX83012.1"/>
    </source>
</evidence>
<evidence type="ECO:0000256" key="2">
    <source>
        <dbReference type="ARBA" id="ARBA00022475"/>
    </source>
</evidence>
<feature type="transmembrane region" description="Helical" evidence="10">
    <location>
        <begin position="138"/>
        <end position="160"/>
    </location>
</feature>
<dbReference type="GO" id="GO:0004984">
    <property type="term" value="F:olfactory receptor activity"/>
    <property type="evidence" value="ECO:0007669"/>
    <property type="project" value="InterPro"/>
</dbReference>
<name>A0A385H669_9HEMI</name>
<evidence type="ECO:0000256" key="4">
    <source>
        <dbReference type="ARBA" id="ARBA00022692"/>
    </source>
</evidence>
<dbReference type="GO" id="GO:0005549">
    <property type="term" value="F:odorant binding"/>
    <property type="evidence" value="ECO:0007669"/>
    <property type="project" value="InterPro"/>
</dbReference>
<dbReference type="GO" id="GO:0007165">
    <property type="term" value="P:signal transduction"/>
    <property type="evidence" value="ECO:0007669"/>
    <property type="project" value="UniProtKB-KW"/>
</dbReference>
<evidence type="ECO:0000256" key="1">
    <source>
        <dbReference type="ARBA" id="ARBA00004651"/>
    </source>
</evidence>
<protein>
    <recommendedName>
        <fullName evidence="10">Odorant receptor</fullName>
    </recommendedName>
</protein>
<dbReference type="PANTHER" id="PTHR21137:SF35">
    <property type="entry name" value="ODORANT RECEPTOR 19A-RELATED"/>
    <property type="match status" value="1"/>
</dbReference>
<evidence type="ECO:0000256" key="8">
    <source>
        <dbReference type="ARBA" id="ARBA00023170"/>
    </source>
</evidence>
<organism evidence="11">
    <name type="scientific">Yemma signatus</name>
    <dbReference type="NCBI Taxonomy" id="300820"/>
    <lineage>
        <taxon>Eukaryota</taxon>
        <taxon>Metazoa</taxon>
        <taxon>Ecdysozoa</taxon>
        <taxon>Arthropoda</taxon>
        <taxon>Hexapoda</taxon>
        <taxon>Insecta</taxon>
        <taxon>Pterygota</taxon>
        <taxon>Neoptera</taxon>
        <taxon>Paraneoptera</taxon>
        <taxon>Hemiptera</taxon>
        <taxon>Heteroptera</taxon>
        <taxon>Panheteroptera</taxon>
        <taxon>Pentatomomorpha</taxon>
        <taxon>Lygaeoidea</taxon>
        <taxon>Berytidae</taxon>
        <taxon>Yemma</taxon>
    </lineage>
</organism>
<keyword evidence="8 10" id="KW-0675">Receptor</keyword>
<comment type="caution">
    <text evidence="10">Lacks conserved residue(s) required for the propagation of feature annotation.</text>
</comment>